<dbReference type="KEGG" id="gtt:GUITHDRAFT_164989"/>
<feature type="region of interest" description="Disordered" evidence="1">
    <location>
        <begin position="181"/>
        <end position="200"/>
    </location>
</feature>
<keyword evidence="4" id="KW-1185">Reference proteome</keyword>
<proteinExistence type="predicted"/>
<dbReference type="PaxDb" id="55529-EKX39395"/>
<name>L1IU78_GUITC</name>
<dbReference type="EMBL" id="JH993040">
    <property type="protein sequence ID" value="EKX39395.1"/>
    <property type="molecule type" value="Genomic_DNA"/>
</dbReference>
<reference evidence="2 4" key="1">
    <citation type="journal article" date="2012" name="Nature">
        <title>Algal genomes reveal evolutionary mosaicism and the fate of nucleomorphs.</title>
        <authorList>
            <consortium name="DOE Joint Genome Institute"/>
            <person name="Curtis B.A."/>
            <person name="Tanifuji G."/>
            <person name="Burki F."/>
            <person name="Gruber A."/>
            <person name="Irimia M."/>
            <person name="Maruyama S."/>
            <person name="Arias M.C."/>
            <person name="Ball S.G."/>
            <person name="Gile G.H."/>
            <person name="Hirakawa Y."/>
            <person name="Hopkins J.F."/>
            <person name="Kuo A."/>
            <person name="Rensing S.A."/>
            <person name="Schmutz J."/>
            <person name="Symeonidi A."/>
            <person name="Elias M."/>
            <person name="Eveleigh R.J."/>
            <person name="Herman E.K."/>
            <person name="Klute M.J."/>
            <person name="Nakayama T."/>
            <person name="Obornik M."/>
            <person name="Reyes-Prieto A."/>
            <person name="Armbrust E.V."/>
            <person name="Aves S.J."/>
            <person name="Beiko R.G."/>
            <person name="Coutinho P."/>
            <person name="Dacks J.B."/>
            <person name="Durnford D.G."/>
            <person name="Fast N.M."/>
            <person name="Green B.R."/>
            <person name="Grisdale C.J."/>
            <person name="Hempel F."/>
            <person name="Henrissat B."/>
            <person name="Hoppner M.P."/>
            <person name="Ishida K."/>
            <person name="Kim E."/>
            <person name="Koreny L."/>
            <person name="Kroth P.G."/>
            <person name="Liu Y."/>
            <person name="Malik S.B."/>
            <person name="Maier U.G."/>
            <person name="McRose D."/>
            <person name="Mock T."/>
            <person name="Neilson J.A."/>
            <person name="Onodera N.T."/>
            <person name="Poole A.M."/>
            <person name="Pritham E.J."/>
            <person name="Richards T.A."/>
            <person name="Rocap G."/>
            <person name="Roy S.W."/>
            <person name="Sarai C."/>
            <person name="Schaack S."/>
            <person name="Shirato S."/>
            <person name="Slamovits C.H."/>
            <person name="Spencer D.F."/>
            <person name="Suzuki S."/>
            <person name="Worden A.Z."/>
            <person name="Zauner S."/>
            <person name="Barry K."/>
            <person name="Bell C."/>
            <person name="Bharti A.K."/>
            <person name="Crow J.A."/>
            <person name="Grimwood J."/>
            <person name="Kramer R."/>
            <person name="Lindquist E."/>
            <person name="Lucas S."/>
            <person name="Salamov A."/>
            <person name="McFadden G.I."/>
            <person name="Lane C.E."/>
            <person name="Keeling P.J."/>
            <person name="Gray M.W."/>
            <person name="Grigoriev I.V."/>
            <person name="Archibald J.M."/>
        </authorList>
    </citation>
    <scope>NUCLEOTIDE SEQUENCE</scope>
    <source>
        <strain evidence="2 4">CCMP2712</strain>
    </source>
</reference>
<evidence type="ECO:0000313" key="2">
    <source>
        <dbReference type="EMBL" id="EKX39395.1"/>
    </source>
</evidence>
<evidence type="ECO:0000313" key="3">
    <source>
        <dbReference type="EnsemblProtists" id="EKX39395"/>
    </source>
</evidence>
<accession>L1IU78</accession>
<evidence type="ECO:0000256" key="1">
    <source>
        <dbReference type="SAM" id="MobiDB-lite"/>
    </source>
</evidence>
<dbReference type="GeneID" id="17296083"/>
<gene>
    <name evidence="2" type="ORF">GUITHDRAFT_164989</name>
</gene>
<evidence type="ECO:0000313" key="4">
    <source>
        <dbReference type="Proteomes" id="UP000011087"/>
    </source>
</evidence>
<dbReference type="HOGENOM" id="CLU_536889_0_0_1"/>
<reference evidence="3" key="3">
    <citation type="submission" date="2015-06" db="UniProtKB">
        <authorList>
            <consortium name="EnsemblProtists"/>
        </authorList>
    </citation>
    <scope>IDENTIFICATION</scope>
</reference>
<dbReference type="RefSeq" id="XP_005826375.1">
    <property type="nucleotide sequence ID" value="XM_005826318.1"/>
</dbReference>
<organism evidence="2">
    <name type="scientific">Guillardia theta (strain CCMP2712)</name>
    <name type="common">Cryptophyte</name>
    <dbReference type="NCBI Taxonomy" id="905079"/>
    <lineage>
        <taxon>Eukaryota</taxon>
        <taxon>Cryptophyceae</taxon>
        <taxon>Pyrenomonadales</taxon>
        <taxon>Geminigeraceae</taxon>
        <taxon>Guillardia</taxon>
    </lineage>
</organism>
<dbReference type="Proteomes" id="UP000011087">
    <property type="component" value="Unassembled WGS sequence"/>
</dbReference>
<sequence>MQALGSMLEDVQSRGRIVDNIPAGILLHEILEEDEEATVELQQQQQLLALRVLDGLGRNSCFSDHPDSSRITVALLAALAAFQPPGASSSSSFQEAVAAKAAETVARISMKRSAAMALLLTGRMEEILIELVRIAEGKRARTRAQYAIVVLLSHPEVSEEAAKGKELFDGLLEQVREQLVGDGNGRTGGARSDGSGAEGSDEAAGAMVGIVSSAGGMQRLAASLSLGSILIRLVVMLASSDDENQDAAVALQSLLVLDAARRHLTRILHWLLLRMKQSEGQVEETRADDDAAGEELRQRLSISRGDAAVVLGRVLEDVRSSRDLLVNSQASVARAAVDLFLTSSSTSSMLDAAYLLGVVLDSEEEVTRLCEEELTEVTRRLLDLSAAHAAASYRPLASLSRRAPARRMLSASSLVSRARVLVEGSFAQVPAGPADRRLLVSIPWVEDDLLRESEERVGGLQAAAIMRSGGLTVTLEEPPDKQREQTEHVETSPTSLWFGESRISAFLT</sequence>
<protein>
    <submittedName>
        <fullName evidence="2 3">Uncharacterized protein</fullName>
    </submittedName>
</protein>
<dbReference type="EnsemblProtists" id="EKX39395">
    <property type="protein sequence ID" value="EKX39395"/>
    <property type="gene ID" value="GUITHDRAFT_164989"/>
</dbReference>
<dbReference type="AlphaFoldDB" id="L1IU78"/>
<reference evidence="4" key="2">
    <citation type="submission" date="2012-11" db="EMBL/GenBank/DDBJ databases">
        <authorList>
            <person name="Kuo A."/>
            <person name="Curtis B.A."/>
            <person name="Tanifuji G."/>
            <person name="Burki F."/>
            <person name="Gruber A."/>
            <person name="Irimia M."/>
            <person name="Maruyama S."/>
            <person name="Arias M.C."/>
            <person name="Ball S.G."/>
            <person name="Gile G.H."/>
            <person name="Hirakawa Y."/>
            <person name="Hopkins J.F."/>
            <person name="Rensing S.A."/>
            <person name="Schmutz J."/>
            <person name="Symeonidi A."/>
            <person name="Elias M."/>
            <person name="Eveleigh R.J."/>
            <person name="Herman E.K."/>
            <person name="Klute M.J."/>
            <person name="Nakayama T."/>
            <person name="Obornik M."/>
            <person name="Reyes-Prieto A."/>
            <person name="Armbrust E.V."/>
            <person name="Aves S.J."/>
            <person name="Beiko R.G."/>
            <person name="Coutinho P."/>
            <person name="Dacks J.B."/>
            <person name="Durnford D.G."/>
            <person name="Fast N.M."/>
            <person name="Green B.R."/>
            <person name="Grisdale C."/>
            <person name="Hempe F."/>
            <person name="Henrissat B."/>
            <person name="Hoppner M.P."/>
            <person name="Ishida K.-I."/>
            <person name="Kim E."/>
            <person name="Koreny L."/>
            <person name="Kroth P.G."/>
            <person name="Liu Y."/>
            <person name="Malik S.-B."/>
            <person name="Maier U.G."/>
            <person name="McRose D."/>
            <person name="Mock T."/>
            <person name="Neilson J.A."/>
            <person name="Onodera N.T."/>
            <person name="Poole A.M."/>
            <person name="Pritham E.J."/>
            <person name="Richards T.A."/>
            <person name="Rocap G."/>
            <person name="Roy S.W."/>
            <person name="Sarai C."/>
            <person name="Schaack S."/>
            <person name="Shirato S."/>
            <person name="Slamovits C.H."/>
            <person name="Spencer D.F."/>
            <person name="Suzuki S."/>
            <person name="Worden A.Z."/>
            <person name="Zauner S."/>
            <person name="Barry K."/>
            <person name="Bell C."/>
            <person name="Bharti A.K."/>
            <person name="Crow J.A."/>
            <person name="Grimwood J."/>
            <person name="Kramer R."/>
            <person name="Lindquist E."/>
            <person name="Lucas S."/>
            <person name="Salamov A."/>
            <person name="McFadden G.I."/>
            <person name="Lane C.E."/>
            <person name="Keeling P.J."/>
            <person name="Gray M.W."/>
            <person name="Grigoriev I.V."/>
            <person name="Archibald J.M."/>
        </authorList>
    </citation>
    <scope>NUCLEOTIDE SEQUENCE</scope>
    <source>
        <strain evidence="4">CCMP2712</strain>
    </source>
</reference>